<gene>
    <name evidence="1" type="ORF">CAPTEDRAFT_192142</name>
</gene>
<proteinExistence type="predicted"/>
<reference evidence="1 3" key="2">
    <citation type="journal article" date="2013" name="Nature">
        <title>Insights into bilaterian evolution from three spiralian genomes.</title>
        <authorList>
            <person name="Simakov O."/>
            <person name="Marletaz F."/>
            <person name="Cho S.J."/>
            <person name="Edsinger-Gonzales E."/>
            <person name="Havlak P."/>
            <person name="Hellsten U."/>
            <person name="Kuo D.H."/>
            <person name="Larsson T."/>
            <person name="Lv J."/>
            <person name="Arendt D."/>
            <person name="Savage R."/>
            <person name="Osoegawa K."/>
            <person name="de Jong P."/>
            <person name="Grimwood J."/>
            <person name="Chapman J.A."/>
            <person name="Shapiro H."/>
            <person name="Aerts A."/>
            <person name="Otillar R.P."/>
            <person name="Terry A.Y."/>
            <person name="Boore J.L."/>
            <person name="Grigoriev I.V."/>
            <person name="Lindberg D.R."/>
            <person name="Seaver E.C."/>
            <person name="Weisblat D.A."/>
            <person name="Putnam N.H."/>
            <person name="Rokhsar D.S."/>
        </authorList>
    </citation>
    <scope>NUCLEOTIDE SEQUENCE</scope>
    <source>
        <strain evidence="1 3">I ESC-2004</strain>
    </source>
</reference>
<dbReference type="EMBL" id="KB294061">
    <property type="protein sequence ID" value="ELU15047.1"/>
    <property type="molecule type" value="Genomic_DNA"/>
</dbReference>
<dbReference type="EnsemblMetazoa" id="CapteT192142">
    <property type="protein sequence ID" value="CapteP192142"/>
    <property type="gene ID" value="CapteG192142"/>
</dbReference>
<sequence length="267" mass="30256">MCCDLDVCQVDYTYENEASRTRSVLDHFIVSENISADVALFECLHEEIRVLMANCLHSGFGDYRAALHVALTSIVVPKAALQCDDWSCEQHTHGIQAYYDNIVKACLDAAKGTVGNRCKRRGNTPLRDSGWKDHVEPHCERAIAVRYVKRHEEQCKANKLAEALAKNRGRDIWNEVQKISGRKTNRVAIVDWMVDDRDIGELFARKTSEVFNAVAYDVDRMDSTLVSLESDIRSQCACSQCYHNYLVSLADVFKAVKSETRKEGRNC</sequence>
<dbReference type="Proteomes" id="UP000014760">
    <property type="component" value="Unassembled WGS sequence"/>
</dbReference>
<protein>
    <submittedName>
        <fullName evidence="1 2">Uncharacterized protein</fullName>
    </submittedName>
</protein>
<dbReference type="EMBL" id="AMQN01004639">
    <property type="status" value="NOT_ANNOTATED_CDS"/>
    <property type="molecule type" value="Genomic_DNA"/>
</dbReference>
<organism evidence="1">
    <name type="scientific">Capitella teleta</name>
    <name type="common">Polychaete worm</name>
    <dbReference type="NCBI Taxonomy" id="283909"/>
    <lineage>
        <taxon>Eukaryota</taxon>
        <taxon>Metazoa</taxon>
        <taxon>Spiralia</taxon>
        <taxon>Lophotrochozoa</taxon>
        <taxon>Annelida</taxon>
        <taxon>Polychaeta</taxon>
        <taxon>Sedentaria</taxon>
        <taxon>Scolecida</taxon>
        <taxon>Capitellidae</taxon>
        <taxon>Capitella</taxon>
    </lineage>
</organism>
<accession>R7V962</accession>
<reference evidence="2" key="3">
    <citation type="submission" date="2015-06" db="UniProtKB">
        <authorList>
            <consortium name="EnsemblMetazoa"/>
        </authorList>
    </citation>
    <scope>IDENTIFICATION</scope>
</reference>
<evidence type="ECO:0000313" key="1">
    <source>
        <dbReference type="EMBL" id="ELU15047.1"/>
    </source>
</evidence>
<keyword evidence="3" id="KW-1185">Reference proteome</keyword>
<name>R7V962_CAPTE</name>
<evidence type="ECO:0000313" key="3">
    <source>
        <dbReference type="Proteomes" id="UP000014760"/>
    </source>
</evidence>
<evidence type="ECO:0000313" key="2">
    <source>
        <dbReference type="EnsemblMetazoa" id="CapteP192142"/>
    </source>
</evidence>
<reference evidence="3" key="1">
    <citation type="submission" date="2012-12" db="EMBL/GenBank/DDBJ databases">
        <authorList>
            <person name="Hellsten U."/>
            <person name="Grimwood J."/>
            <person name="Chapman J.A."/>
            <person name="Shapiro H."/>
            <person name="Aerts A."/>
            <person name="Otillar R.P."/>
            <person name="Terry A.Y."/>
            <person name="Boore J.L."/>
            <person name="Simakov O."/>
            <person name="Marletaz F."/>
            <person name="Cho S.-J."/>
            <person name="Edsinger-Gonzales E."/>
            <person name="Havlak P."/>
            <person name="Kuo D.-H."/>
            <person name="Larsson T."/>
            <person name="Lv J."/>
            <person name="Arendt D."/>
            <person name="Savage R."/>
            <person name="Osoegawa K."/>
            <person name="de Jong P."/>
            <person name="Lindberg D.R."/>
            <person name="Seaver E.C."/>
            <person name="Weisblat D.A."/>
            <person name="Putnam N.H."/>
            <person name="Grigoriev I.V."/>
            <person name="Rokhsar D.S."/>
        </authorList>
    </citation>
    <scope>NUCLEOTIDE SEQUENCE</scope>
    <source>
        <strain evidence="3">I ESC-2004</strain>
    </source>
</reference>
<dbReference type="HOGENOM" id="CLU_038004_0_1_1"/>
<dbReference type="AlphaFoldDB" id="R7V962"/>